<dbReference type="Gene3D" id="3.40.50.720">
    <property type="entry name" value="NAD(P)-binding Rossmann-like Domain"/>
    <property type="match status" value="1"/>
</dbReference>
<organism evidence="3">
    <name type="scientific">marine sediment metagenome</name>
    <dbReference type="NCBI Taxonomy" id="412755"/>
    <lineage>
        <taxon>unclassified sequences</taxon>
        <taxon>metagenomes</taxon>
        <taxon>ecological metagenomes</taxon>
    </lineage>
</organism>
<dbReference type="InterPro" id="IPR050463">
    <property type="entry name" value="Gfo/Idh/MocA_oxidrdct_glycsds"/>
</dbReference>
<gene>
    <name evidence="3" type="ORF">S12H4_43083</name>
</gene>
<protein>
    <recommendedName>
        <fullName evidence="2">Gfo/Idh/MocA-like oxidoreductase N-terminal domain-containing protein</fullName>
    </recommendedName>
</protein>
<name>X1UZ37_9ZZZZ</name>
<dbReference type="GO" id="GO:0016491">
    <property type="term" value="F:oxidoreductase activity"/>
    <property type="evidence" value="ECO:0007669"/>
    <property type="project" value="UniProtKB-KW"/>
</dbReference>
<proteinExistence type="predicted"/>
<comment type="caution">
    <text evidence="3">The sequence shown here is derived from an EMBL/GenBank/DDBJ whole genome shotgun (WGS) entry which is preliminary data.</text>
</comment>
<evidence type="ECO:0000313" key="3">
    <source>
        <dbReference type="EMBL" id="GAJ05156.1"/>
    </source>
</evidence>
<dbReference type="SUPFAM" id="SSF51735">
    <property type="entry name" value="NAD(P)-binding Rossmann-fold domains"/>
    <property type="match status" value="1"/>
</dbReference>
<evidence type="ECO:0000256" key="1">
    <source>
        <dbReference type="ARBA" id="ARBA00023002"/>
    </source>
</evidence>
<feature type="domain" description="Gfo/Idh/MocA-like oxidoreductase N-terminal" evidence="2">
    <location>
        <begin position="2"/>
        <end position="92"/>
    </location>
</feature>
<accession>X1UZ37</accession>
<evidence type="ECO:0000259" key="2">
    <source>
        <dbReference type="Pfam" id="PF01408"/>
    </source>
</evidence>
<dbReference type="GO" id="GO:0000166">
    <property type="term" value="F:nucleotide binding"/>
    <property type="evidence" value="ECO:0007669"/>
    <property type="project" value="InterPro"/>
</dbReference>
<dbReference type="InterPro" id="IPR000683">
    <property type="entry name" value="Gfo/Idh/MocA-like_OxRdtase_N"/>
</dbReference>
<dbReference type="PANTHER" id="PTHR43818:SF11">
    <property type="entry name" value="BCDNA.GH03377"/>
    <property type="match status" value="1"/>
</dbReference>
<dbReference type="AlphaFoldDB" id="X1UZ37"/>
<reference evidence="3" key="1">
    <citation type="journal article" date="2014" name="Front. Microbiol.">
        <title>High frequency of phylogenetically diverse reductive dehalogenase-homologous genes in deep subseafloor sedimentary metagenomes.</title>
        <authorList>
            <person name="Kawai M."/>
            <person name="Futagami T."/>
            <person name="Toyoda A."/>
            <person name="Takaki Y."/>
            <person name="Nishi S."/>
            <person name="Hori S."/>
            <person name="Arai W."/>
            <person name="Tsubouchi T."/>
            <person name="Morono Y."/>
            <person name="Uchiyama I."/>
            <person name="Ito T."/>
            <person name="Fujiyama A."/>
            <person name="Inagaki F."/>
            <person name="Takami H."/>
        </authorList>
    </citation>
    <scope>NUCLEOTIDE SEQUENCE</scope>
    <source>
        <strain evidence="3">Expedition CK06-06</strain>
    </source>
</reference>
<sequence length="105" mass="11833">MLKVGIIGTGVIFDLNVLGYLNNNDGDITCLCNRTTEKAKSKIKQFNLDKNIRIYSDYKEMLDKEELDLIEILLPHHLHAEVTIYAAGKGVKAISVQKTHGFNTR</sequence>
<dbReference type="EMBL" id="BARW01026411">
    <property type="protein sequence ID" value="GAJ05156.1"/>
    <property type="molecule type" value="Genomic_DNA"/>
</dbReference>
<dbReference type="Pfam" id="PF01408">
    <property type="entry name" value="GFO_IDH_MocA"/>
    <property type="match status" value="1"/>
</dbReference>
<dbReference type="InterPro" id="IPR036291">
    <property type="entry name" value="NAD(P)-bd_dom_sf"/>
</dbReference>
<keyword evidence="1" id="KW-0560">Oxidoreductase</keyword>
<dbReference type="PANTHER" id="PTHR43818">
    <property type="entry name" value="BCDNA.GH03377"/>
    <property type="match status" value="1"/>
</dbReference>